<sequence length="565" mass="65845">MILICRVLLLFLLLQVPLPVPGQENLKNEYWHTQAVFYNLEIAVFYDSDGDGIGDFQGLIQKLDYLETLGIDAIWLSPFQPSPGRDDGYDITDFYGINSEYGSPGDFADFIHQAQMRGLKVVMDLPLNHTSIEHPWFQKARSDQESPYRDWYIWSSTLPENWDKGMVFPGVENSTWSFDEEAREYYFHRFYSFQPDLKYANPEVRLEARKIIGYWLNQNIDGFRLDAVPFILEQHLNGHEESTEDFDILYNMRKYLQWRKGNAILLGEANVLPVENQKYFGEKSDGLHMMFNFYLNQHLFLALASEEFQVLSNALQATREIPPSAQWANFLRNHDELDLGRLSEQQRQLVFNKFGPDKNMQLYDRGIRRRLAPMLDNRNHLELAYSLMFSMPGSPVIRYGDEIGMGDDLSLEERIAVRTPMQWSNEKNAGFTSAEEPFRPIIEEGPFSFHQVNVSDQLRDENSFLNWTIQMINLRKKCGEIGLGDWEILDTGSDHVLAMKYSFNEKTTITIHNFAPETQEVSLKMEETEKLLDLITDKITVIPEDGNLRISVKPYGYHWLRTHHP</sequence>
<dbReference type="InterPro" id="IPR045857">
    <property type="entry name" value="O16G_dom_2"/>
</dbReference>
<evidence type="ECO:0000259" key="1">
    <source>
        <dbReference type="SMART" id="SM00642"/>
    </source>
</evidence>
<evidence type="ECO:0000313" key="3">
    <source>
        <dbReference type="Proteomes" id="UP001595818"/>
    </source>
</evidence>
<dbReference type="Pfam" id="PF00128">
    <property type="entry name" value="Alpha-amylase"/>
    <property type="match status" value="2"/>
</dbReference>
<dbReference type="SUPFAM" id="SSF51445">
    <property type="entry name" value="(Trans)glycosidases"/>
    <property type="match status" value="1"/>
</dbReference>
<dbReference type="PANTHER" id="PTHR10357:SF219">
    <property type="entry name" value="MALTOSE ALPHA-D-GLUCOSYLTRANSFERASE"/>
    <property type="match status" value="1"/>
</dbReference>
<dbReference type="CDD" id="cd11334">
    <property type="entry name" value="AmyAc_TreS"/>
    <property type="match status" value="1"/>
</dbReference>
<reference evidence="3" key="1">
    <citation type="journal article" date="2019" name="Int. J. Syst. Evol. Microbiol.">
        <title>The Global Catalogue of Microorganisms (GCM) 10K type strain sequencing project: providing services to taxonomists for standard genome sequencing and annotation.</title>
        <authorList>
            <consortium name="The Broad Institute Genomics Platform"/>
            <consortium name="The Broad Institute Genome Sequencing Center for Infectious Disease"/>
            <person name="Wu L."/>
            <person name="Ma J."/>
        </authorList>
    </citation>
    <scope>NUCLEOTIDE SEQUENCE [LARGE SCALE GENOMIC DNA]</scope>
    <source>
        <strain evidence="3">CGMCC 4.7466</strain>
    </source>
</reference>
<dbReference type="InterPro" id="IPR013780">
    <property type="entry name" value="Glyco_hydro_b"/>
</dbReference>
<organism evidence="2 3">
    <name type="scientific">Negadavirga shengliensis</name>
    <dbReference type="NCBI Taxonomy" id="1389218"/>
    <lineage>
        <taxon>Bacteria</taxon>
        <taxon>Pseudomonadati</taxon>
        <taxon>Bacteroidota</taxon>
        <taxon>Cytophagia</taxon>
        <taxon>Cytophagales</taxon>
        <taxon>Cyclobacteriaceae</taxon>
        <taxon>Negadavirga</taxon>
    </lineage>
</organism>
<proteinExistence type="predicted"/>
<dbReference type="Gene3D" id="3.20.20.80">
    <property type="entry name" value="Glycosidases"/>
    <property type="match status" value="1"/>
</dbReference>
<keyword evidence="3" id="KW-1185">Reference proteome</keyword>
<name>A0ABV9T3J3_9BACT</name>
<comment type="caution">
    <text evidence="2">The sequence shown here is derived from an EMBL/GenBank/DDBJ whole genome shotgun (WGS) entry which is preliminary data.</text>
</comment>
<gene>
    <name evidence="2" type="ORF">ACFPFU_15725</name>
</gene>
<protein>
    <submittedName>
        <fullName evidence="2">Alpha-amylase family protein</fullName>
    </submittedName>
</protein>
<feature type="domain" description="Glycosyl hydrolase family 13 catalytic" evidence="1">
    <location>
        <begin position="39"/>
        <end position="439"/>
    </location>
</feature>
<dbReference type="PANTHER" id="PTHR10357">
    <property type="entry name" value="ALPHA-AMYLASE FAMILY MEMBER"/>
    <property type="match status" value="1"/>
</dbReference>
<dbReference type="InterPro" id="IPR017853">
    <property type="entry name" value="GH"/>
</dbReference>
<dbReference type="Gene3D" id="2.60.40.1180">
    <property type="entry name" value="Golgi alpha-mannosidase II"/>
    <property type="match status" value="1"/>
</dbReference>
<dbReference type="SMART" id="SM00642">
    <property type="entry name" value="Aamy"/>
    <property type="match status" value="1"/>
</dbReference>
<dbReference type="Proteomes" id="UP001595818">
    <property type="component" value="Unassembled WGS sequence"/>
</dbReference>
<evidence type="ECO:0000313" key="2">
    <source>
        <dbReference type="EMBL" id="MFC4873148.1"/>
    </source>
</evidence>
<dbReference type="SUPFAM" id="SSF51011">
    <property type="entry name" value="Glycosyl hydrolase domain"/>
    <property type="match status" value="1"/>
</dbReference>
<dbReference type="RefSeq" id="WP_377065731.1">
    <property type="nucleotide sequence ID" value="NZ_JBHSJJ010000009.1"/>
</dbReference>
<dbReference type="InterPro" id="IPR006047">
    <property type="entry name" value="GH13_cat_dom"/>
</dbReference>
<dbReference type="EMBL" id="JBHSJJ010000009">
    <property type="protein sequence ID" value="MFC4873148.1"/>
    <property type="molecule type" value="Genomic_DNA"/>
</dbReference>
<accession>A0ABV9T3J3</accession>
<dbReference type="Gene3D" id="3.90.400.10">
    <property type="entry name" value="Oligo-1,6-glucosidase, Domain 2"/>
    <property type="match status" value="1"/>
</dbReference>